<name>L7EW62_STRT8</name>
<protein>
    <submittedName>
        <fullName evidence="1">Uncharacterized protein</fullName>
    </submittedName>
</protein>
<proteinExistence type="predicted"/>
<keyword evidence="2" id="KW-1185">Reference proteome</keyword>
<accession>L7EW62</accession>
<comment type="caution">
    <text evidence="1">The sequence shown here is derived from an EMBL/GenBank/DDBJ whole genome shotgun (WGS) entry which is preliminary data.</text>
</comment>
<dbReference type="EMBL" id="AEJB01000601">
    <property type="protein sequence ID" value="ELP62615.1"/>
    <property type="molecule type" value="Genomic_DNA"/>
</dbReference>
<organism evidence="1 2">
    <name type="scientific">Streptomyces turgidiscabies (strain Car8)</name>
    <dbReference type="NCBI Taxonomy" id="698760"/>
    <lineage>
        <taxon>Bacteria</taxon>
        <taxon>Bacillati</taxon>
        <taxon>Actinomycetota</taxon>
        <taxon>Actinomycetes</taxon>
        <taxon>Kitasatosporales</taxon>
        <taxon>Streptomycetaceae</taxon>
        <taxon>Streptomyces</taxon>
    </lineage>
</organism>
<dbReference type="Proteomes" id="UP000010931">
    <property type="component" value="Unassembled WGS sequence"/>
</dbReference>
<sequence length="52" mass="6067">MTVLRRRVVAIVRVIGPMRTAAPIRPSRTFRHRLRRRLCPHTGCRGREAVSF</sequence>
<evidence type="ECO:0000313" key="2">
    <source>
        <dbReference type="Proteomes" id="UP000010931"/>
    </source>
</evidence>
<reference evidence="1 2" key="1">
    <citation type="journal article" date="2011" name="Plasmid">
        <title>Streptomyces turgidiscabies Car8 contains a modular pathogenicity island that shares virulence genes with other actinobacterial plant pathogens.</title>
        <authorList>
            <person name="Huguet-Tapia J.C."/>
            <person name="Badger J.H."/>
            <person name="Loria R."/>
            <person name="Pettis G.S."/>
        </authorList>
    </citation>
    <scope>NUCLEOTIDE SEQUENCE [LARGE SCALE GENOMIC DNA]</scope>
    <source>
        <strain evidence="1 2">Car8</strain>
    </source>
</reference>
<gene>
    <name evidence="1" type="ORF">STRTUCAR8_00570</name>
</gene>
<dbReference type="AlphaFoldDB" id="L7EW62"/>
<evidence type="ECO:0000313" key="1">
    <source>
        <dbReference type="EMBL" id="ELP62615.1"/>
    </source>
</evidence>